<evidence type="ECO:0000259" key="3">
    <source>
        <dbReference type="SMART" id="SM00382"/>
    </source>
</evidence>
<name>A0A4U0FHN9_9BACL</name>
<dbReference type="Gene3D" id="3.40.50.300">
    <property type="entry name" value="P-loop containing nucleotide triphosphate hydrolases"/>
    <property type="match status" value="1"/>
</dbReference>
<evidence type="ECO:0000313" key="5">
    <source>
        <dbReference type="Proteomes" id="UP000309673"/>
    </source>
</evidence>
<dbReference type="InterPro" id="IPR045735">
    <property type="entry name" value="Spore_III_AA_AAA+_ATPase"/>
</dbReference>
<dbReference type="SMART" id="SM00382">
    <property type="entry name" value="AAA"/>
    <property type="match status" value="1"/>
</dbReference>
<dbReference type="RefSeq" id="WP_136776267.1">
    <property type="nucleotide sequence ID" value="NZ_SUPK01000001.1"/>
</dbReference>
<keyword evidence="1" id="KW-0547">Nucleotide-binding</keyword>
<keyword evidence="2" id="KW-0067">ATP-binding</keyword>
<dbReference type="Proteomes" id="UP000309673">
    <property type="component" value="Unassembled WGS sequence"/>
</dbReference>
<comment type="caution">
    <text evidence="4">The sequence shown here is derived from an EMBL/GenBank/DDBJ whole genome shotgun (WGS) entry which is preliminary data.</text>
</comment>
<dbReference type="SUPFAM" id="SSF52540">
    <property type="entry name" value="P-loop containing nucleoside triphosphate hydrolases"/>
    <property type="match status" value="1"/>
</dbReference>
<dbReference type="InterPro" id="IPR027417">
    <property type="entry name" value="P-loop_NTPase"/>
</dbReference>
<accession>A0A4U0FHN9</accession>
<dbReference type="GO" id="GO:0005524">
    <property type="term" value="F:ATP binding"/>
    <property type="evidence" value="ECO:0007669"/>
    <property type="project" value="UniProtKB-KW"/>
</dbReference>
<gene>
    <name evidence="4" type="primary">spoIIIAA</name>
    <name evidence="4" type="ORF">E5161_03510</name>
</gene>
<evidence type="ECO:0000256" key="2">
    <source>
        <dbReference type="ARBA" id="ARBA00022840"/>
    </source>
</evidence>
<dbReference type="OrthoDB" id="9768243at2"/>
<dbReference type="PANTHER" id="PTHR20953:SF3">
    <property type="entry name" value="P-LOOP CONTAINING NUCLEOSIDE TRIPHOSPHATE HYDROLASES SUPERFAMILY PROTEIN"/>
    <property type="match status" value="1"/>
</dbReference>
<sequence length="341" mass="36662">MSPALPDLFVQPLRGILERLPSHAADTLEEIRIRENRPLEIGYAGRHGFVDQDGALTADYRKAYMPGREECRALLERVTNHSLYAVEEELRRGYVTVAGGHRIGLAGRAVLERGAVAHLKDIAGFNVRIARARSGCAAAVLPGILDLKAGTVKHTLIVSPPQQGKTTLLRDLVRSISSGDWNHPAAIRWGGRKVGVVDERSEIAACEAGVPTFDLGPRCDVLDACPKAEGIMMMVRSLSPEVVAVDEIGRPEDADALNEALHAGVRVLATAHATSLADVFARPVLARLAEDCVFGAYVIVSRSGGQVRYRIVAAEDAVREVKARSMPAIRSPAAQLEAQGP</sequence>
<keyword evidence="5" id="KW-1185">Reference proteome</keyword>
<dbReference type="PANTHER" id="PTHR20953">
    <property type="entry name" value="KINASE-RELATED"/>
    <property type="match status" value="1"/>
</dbReference>
<dbReference type="NCBIfam" id="TIGR02858">
    <property type="entry name" value="spore_III_AA"/>
    <property type="match status" value="1"/>
</dbReference>
<protein>
    <submittedName>
        <fullName evidence="4">Stage III sporulation protein AA</fullName>
    </submittedName>
</protein>
<dbReference type="AlphaFoldDB" id="A0A4U0FHN9"/>
<feature type="domain" description="AAA+ ATPase" evidence="3">
    <location>
        <begin position="151"/>
        <end position="300"/>
    </location>
</feature>
<evidence type="ECO:0000313" key="4">
    <source>
        <dbReference type="EMBL" id="TJY44458.1"/>
    </source>
</evidence>
<reference evidence="4 5" key="1">
    <citation type="submission" date="2019-04" db="EMBL/GenBank/DDBJ databases">
        <title>Cohnella sp. nov., isolated from soil.</title>
        <authorList>
            <person name="Kim W."/>
        </authorList>
    </citation>
    <scope>NUCLEOTIDE SEQUENCE [LARGE SCALE GENOMIC DNA]</scope>
    <source>
        <strain evidence="4 5">CAU 1483</strain>
    </source>
</reference>
<proteinExistence type="predicted"/>
<organism evidence="4 5">
    <name type="scientific">Cohnella pontilimi</name>
    <dbReference type="NCBI Taxonomy" id="2564100"/>
    <lineage>
        <taxon>Bacteria</taxon>
        <taxon>Bacillati</taxon>
        <taxon>Bacillota</taxon>
        <taxon>Bacilli</taxon>
        <taxon>Bacillales</taxon>
        <taxon>Paenibacillaceae</taxon>
        <taxon>Cohnella</taxon>
    </lineage>
</organism>
<dbReference type="InterPro" id="IPR003593">
    <property type="entry name" value="AAA+_ATPase"/>
</dbReference>
<dbReference type="InterPro" id="IPR014217">
    <property type="entry name" value="Spore_III_AA"/>
</dbReference>
<dbReference type="Pfam" id="PF19568">
    <property type="entry name" value="Spore_III_AA"/>
    <property type="match status" value="1"/>
</dbReference>
<dbReference type="EMBL" id="SUPK01000001">
    <property type="protein sequence ID" value="TJY44458.1"/>
    <property type="molecule type" value="Genomic_DNA"/>
</dbReference>
<evidence type="ECO:0000256" key="1">
    <source>
        <dbReference type="ARBA" id="ARBA00022741"/>
    </source>
</evidence>